<dbReference type="EMBL" id="FOLQ01000002">
    <property type="protein sequence ID" value="SFC86712.1"/>
    <property type="molecule type" value="Genomic_DNA"/>
</dbReference>
<sequence length="321" mass="36676">MLQTADIEALLNQAATRRLKFENVVNELLDDGLITKQELVISPERTSAYNFERDIQAIQDRSDDRQETLWQIEIPRDGFYDTLPERLFHRVKKRTKDPDEWAEIRQQEEKQEQESRHFFLPFDNEFNHQRAAIARFETRTLAGDDELLVSELLKLVAPDTEVYSLTNPQKLTLFLLITQAYQIVGNWEQTAFYFGRFLQAPVQIQYGRQVISVNRQDRLASDWQPAKLGDSRLGLDWVLPQPDLIDDGGLVRLTIGPLADSQLYDFLPGGVGLRQVGLLAGYLFPADADWRMDIVADAVNDVFSLSASDTAGRLGMTTTLT</sequence>
<dbReference type="Proteomes" id="UP000198598">
    <property type="component" value="Unassembled WGS sequence"/>
</dbReference>
<evidence type="ECO:0000313" key="1">
    <source>
        <dbReference type="EMBL" id="SFC86712.1"/>
    </source>
</evidence>
<reference evidence="1 2" key="1">
    <citation type="submission" date="2016-10" db="EMBL/GenBank/DDBJ databases">
        <authorList>
            <person name="de Groot N.N."/>
        </authorList>
    </citation>
    <scope>NUCLEOTIDE SEQUENCE [LARGE SCALE GENOMIC DNA]</scope>
    <source>
        <strain evidence="1 2">DSM 26130</strain>
    </source>
</reference>
<name>A0A1I1MPD5_9BACT</name>
<accession>A0A1I1MPD5</accession>
<dbReference type="STRING" id="662367.SAMN05216167_102638"/>
<evidence type="ECO:0000313" key="2">
    <source>
        <dbReference type="Proteomes" id="UP000198598"/>
    </source>
</evidence>
<dbReference type="Pfam" id="PF06996">
    <property type="entry name" value="T6SS_TssG"/>
    <property type="match status" value="1"/>
</dbReference>
<dbReference type="InterPro" id="IPR010732">
    <property type="entry name" value="T6SS_TssG-like"/>
</dbReference>
<dbReference type="AlphaFoldDB" id="A0A1I1MPD5"/>
<dbReference type="OrthoDB" id="1411058at2"/>
<proteinExistence type="predicted"/>
<gene>
    <name evidence="1" type="ORF">SAMN05216167_102638</name>
</gene>
<protein>
    <submittedName>
        <fullName evidence="1">Type VI secretion, VasB, ImpH, VC_A0111</fullName>
    </submittedName>
</protein>
<keyword evidence="2" id="KW-1185">Reference proteome</keyword>
<dbReference type="RefSeq" id="WP_093824763.1">
    <property type="nucleotide sequence ID" value="NZ_FOLQ01000002.1"/>
</dbReference>
<organism evidence="1 2">
    <name type="scientific">Spirosoma endophyticum</name>
    <dbReference type="NCBI Taxonomy" id="662367"/>
    <lineage>
        <taxon>Bacteria</taxon>
        <taxon>Pseudomonadati</taxon>
        <taxon>Bacteroidota</taxon>
        <taxon>Cytophagia</taxon>
        <taxon>Cytophagales</taxon>
        <taxon>Cytophagaceae</taxon>
        <taxon>Spirosoma</taxon>
    </lineage>
</organism>